<protein>
    <submittedName>
        <fullName evidence="1">Uncharacterized protein</fullName>
    </submittedName>
</protein>
<dbReference type="Gene3D" id="2.120.10.10">
    <property type="match status" value="1"/>
</dbReference>
<reference evidence="1" key="1">
    <citation type="journal article" date="2015" name="Front. Microbiol.">
        <title>Combining genomic sequencing methods to explore viral diversity and reveal potential virus-host interactions.</title>
        <authorList>
            <person name="Chow C.E."/>
            <person name="Winget D.M."/>
            <person name="White R.A.III."/>
            <person name="Hallam S.J."/>
            <person name="Suttle C.A."/>
        </authorList>
    </citation>
    <scope>NUCLEOTIDE SEQUENCE</scope>
    <source>
        <strain evidence="1">Oxic1_6</strain>
    </source>
</reference>
<sequence>MGIDRSGTRDLRGMLVPDPRITTKNITAKDHATAGLRSDYTESGRFAGPSEPDQSTNLILRTSGSQSADGDIEIRTQRSGGALIEGAGFVYRDVAAGDTATQYKGTDGAAVVTDWEPLLYTTSLDGANIRPHVIRLLSGRLLASYSVTALGVVRIRRYDPNTSDWTNVDLGPTNAGTGYITGAVTLCQLSSGRVLCFMLAVEQQQIDAYYSDDDGTSWTAGGYRVLDAGVTYATITDIRVAYSPETQELLLFALWANTATSQATATQYASADLGTMFTRVLLDWEVSTGESIETLDIVPILGGGFMVVYIDEQPANDELWRRRLGSAFDLVNTAARSEPDSAITALDDVTAWADEDGTMWLIVGDGYTGSKSRLGAMYRSLDQGDTWEDGADTQGTYSLHTGTTTTNRLTRYSAMSIGGRTALVSHWTAGTSAYDPGSTGVLWYGGHSSQTAPVAAPVPGLDLSNNDYRDVDYIAWGHQRSGTNPGGIWYPVETPTSVDWTGAGAGSEALITAGSLQITTTAGQSRDLSRTETDDSVSAVFLDFEVDIDAGDGSTSAEEIAFTVRLADGTFQYEVQVRCSSAGYRVYDVNASANVGAAVAFDLTEPGHIRLAMDDHGHVKTWHGRGGHARAFSAGTTGSGLTDGGAGAANLISWGHSGAAANVSRWSLVGYCFWPHRWSGTQSDSLAASWANPIDIHPRSYPTNGPALLHDSVSIEAISGPSWLGETQRIKTAYTRPISAVHPGVSPSPSRDWQATEDGHTYDIVWDLESEAAFADSFWESSSLGAFLSGSNLTSCKVQGSVSGASWVDLITLSASTGYSELPFHRHGRMIEPDTGHAPSGDRWSPHMMHAGDSILLDDEGENQTYRKVLSNAEGGWRAGSKLARLQLDSALLDGTEAASGKATIYRRNFGGVAHNITARYRYVRLHIPAQKVVGGAYQIGTLSLGPVFVFGLQYGNTWATERASNVELETRDSGVRASRVRGAKRRGFEISWSSQPQDTTRMWDTEPSPDYVTGTTGGDPVASTVDTVYQILGMTERLDGPNTPIVYLGRIERGAGSHVYTMDPHWLYCRMTTQTTSLDHVVGSDGVSPVLRGNRVALSEEV</sequence>
<accession>A0A0F7L6H2</accession>
<evidence type="ECO:0000313" key="1">
    <source>
        <dbReference type="EMBL" id="AKH48154.1"/>
    </source>
</evidence>
<dbReference type="InterPro" id="IPR036278">
    <property type="entry name" value="Sialidase_sf"/>
</dbReference>
<dbReference type="SUPFAM" id="SSF50939">
    <property type="entry name" value="Sialidases"/>
    <property type="match status" value="2"/>
</dbReference>
<proteinExistence type="predicted"/>
<organism evidence="1">
    <name type="scientific">uncultured marine virus</name>
    <dbReference type="NCBI Taxonomy" id="186617"/>
    <lineage>
        <taxon>Viruses</taxon>
        <taxon>environmental samples</taxon>
    </lineage>
</organism>
<reference evidence="1" key="2">
    <citation type="submission" date="2015-03" db="EMBL/GenBank/DDBJ databases">
        <authorList>
            <person name="Chow C.-E.T."/>
            <person name="Winget D.M."/>
            <person name="White R.A.III."/>
            <person name="Hallam S.J."/>
            <person name="Suttle C.A."/>
        </authorList>
    </citation>
    <scope>NUCLEOTIDE SEQUENCE</scope>
    <source>
        <strain evidence="1">Oxic1_6</strain>
    </source>
</reference>
<dbReference type="EMBL" id="KR029601">
    <property type="protein sequence ID" value="AKH48154.1"/>
    <property type="molecule type" value="Genomic_DNA"/>
</dbReference>
<name>A0A0F7L6H2_9VIRU</name>